<dbReference type="InterPro" id="IPR018151">
    <property type="entry name" value="TF_GreA/GreB_CS"/>
</dbReference>
<name>A0A1F2PDG2_9FIRM</name>
<dbReference type="InterPro" id="IPR022691">
    <property type="entry name" value="Tscrpt_elong_fac_GreA/B_N"/>
</dbReference>
<evidence type="ECO:0000256" key="5">
    <source>
        <dbReference type="ARBA" id="ARBA00023125"/>
    </source>
</evidence>
<evidence type="ECO:0000256" key="2">
    <source>
        <dbReference type="ARBA" id="ARBA00013729"/>
    </source>
</evidence>
<dbReference type="InterPro" id="IPR023459">
    <property type="entry name" value="Tscrpt_elong_fac_GreA/B_fam"/>
</dbReference>
<gene>
    <name evidence="9 13" type="primary">greA</name>
    <name evidence="13" type="ORF">ACWI_34410</name>
    <name evidence="14" type="ORF">FXB42_15130</name>
</gene>
<comment type="caution">
    <text evidence="13">The sequence shown here is derived from an EMBL/GenBank/DDBJ whole genome shotgun (WGS) entry which is preliminary data.</text>
</comment>
<evidence type="ECO:0000256" key="7">
    <source>
        <dbReference type="ARBA" id="ARBA00024916"/>
    </source>
</evidence>
<dbReference type="Proteomes" id="UP000176244">
    <property type="component" value="Unassembled WGS sequence"/>
</dbReference>
<dbReference type="STRING" id="52694.ACWI_34410"/>
<dbReference type="InterPro" id="IPR001437">
    <property type="entry name" value="Tscrpt_elong_fac_GreA/B_C"/>
</dbReference>
<evidence type="ECO:0000313" key="16">
    <source>
        <dbReference type="Proteomes" id="UP000322619"/>
    </source>
</evidence>
<keyword evidence="13" id="KW-0251">Elongation factor</keyword>
<dbReference type="EMBL" id="LKEU01000047">
    <property type="protein sequence ID" value="OFV69075.1"/>
    <property type="molecule type" value="Genomic_DNA"/>
</dbReference>
<dbReference type="Gene3D" id="1.10.287.180">
    <property type="entry name" value="Transcription elongation factor, GreA/GreB, N-terminal domain"/>
    <property type="match status" value="1"/>
</dbReference>
<keyword evidence="13" id="KW-0648">Protein biosynthesis</keyword>
<evidence type="ECO:0000256" key="9">
    <source>
        <dbReference type="HAMAP-Rule" id="MF_00105"/>
    </source>
</evidence>
<dbReference type="PIRSF" id="PIRSF006092">
    <property type="entry name" value="GreA_GreB"/>
    <property type="match status" value="1"/>
</dbReference>
<dbReference type="SUPFAM" id="SSF54534">
    <property type="entry name" value="FKBP-like"/>
    <property type="match status" value="1"/>
</dbReference>
<reference evidence="14 16" key="2">
    <citation type="submission" date="2019-08" db="EMBL/GenBank/DDBJ databases">
        <title>Isolation and enrichment of carboxydotrophic bacteria from anaerobic sludge for the production of bio-based chemicals from syngas.</title>
        <authorList>
            <person name="Antares A.L."/>
            <person name="Moreira J."/>
            <person name="Diender M."/>
            <person name="Parshina S.N."/>
            <person name="Stams A.J.M."/>
            <person name="Alves M."/>
            <person name="Alves J.I."/>
            <person name="Sousa D.Z."/>
        </authorList>
    </citation>
    <scope>NUCLEOTIDE SEQUENCE [LARGE SCALE GENOMIC DNA]</scope>
    <source>
        <strain evidence="14 16">JM</strain>
    </source>
</reference>
<dbReference type="InterPro" id="IPR036953">
    <property type="entry name" value="GreA/GreB_C_sf"/>
</dbReference>
<dbReference type="Gene3D" id="3.10.50.30">
    <property type="entry name" value="Transcription elongation factor, GreA/GreB, C-terminal domain"/>
    <property type="match status" value="1"/>
</dbReference>
<dbReference type="NCBIfam" id="TIGR01462">
    <property type="entry name" value="greA"/>
    <property type="match status" value="1"/>
</dbReference>
<dbReference type="FunFam" id="1.10.287.180:FF:000001">
    <property type="entry name" value="Transcription elongation factor GreA"/>
    <property type="match status" value="1"/>
</dbReference>
<dbReference type="Proteomes" id="UP000322619">
    <property type="component" value="Unassembled WGS sequence"/>
</dbReference>
<dbReference type="GO" id="GO:0003677">
    <property type="term" value="F:DNA binding"/>
    <property type="evidence" value="ECO:0007669"/>
    <property type="project" value="UniProtKB-UniRule"/>
</dbReference>
<evidence type="ECO:0000256" key="3">
    <source>
        <dbReference type="ARBA" id="ARBA00023015"/>
    </source>
</evidence>
<dbReference type="PROSITE" id="PS00830">
    <property type="entry name" value="GREAB_2"/>
    <property type="match status" value="1"/>
</dbReference>
<dbReference type="PROSITE" id="PS00829">
    <property type="entry name" value="GREAB_1"/>
    <property type="match status" value="1"/>
</dbReference>
<keyword evidence="5 9" id="KW-0238">DNA-binding</keyword>
<proteinExistence type="inferred from homology"/>
<reference evidence="13 15" key="1">
    <citation type="submission" date="2015-09" db="EMBL/GenBank/DDBJ databases">
        <title>Genome sequence of Acetobacterium wieringae DSM 1911.</title>
        <authorList>
            <person name="Poehlein A."/>
            <person name="Bengelsdorf F.R."/>
            <person name="Schiel-Bengelsdorf B."/>
            <person name="Duerre P."/>
            <person name="Daniel R."/>
        </authorList>
    </citation>
    <scope>NUCLEOTIDE SEQUENCE [LARGE SCALE GENOMIC DNA]</scope>
    <source>
        <strain evidence="13 15">DSM 1911</strain>
    </source>
</reference>
<dbReference type="RefSeq" id="WP_070372684.1">
    <property type="nucleotide sequence ID" value="NZ_CP097897.1"/>
</dbReference>
<feature type="domain" description="Transcription elongation factor GreA/GreB N-terminal" evidence="12">
    <location>
        <begin position="9"/>
        <end position="78"/>
    </location>
</feature>
<evidence type="ECO:0000256" key="10">
    <source>
        <dbReference type="RuleBase" id="RU000556"/>
    </source>
</evidence>
<dbReference type="InterPro" id="IPR036805">
    <property type="entry name" value="Tscrpt_elong_fac_GreA/B_N_sf"/>
</dbReference>
<comment type="similarity">
    <text evidence="1 9 10">Belongs to the GreA/GreB family.</text>
</comment>
<dbReference type="PANTHER" id="PTHR30437">
    <property type="entry name" value="TRANSCRIPTION ELONGATION FACTOR GREA"/>
    <property type="match status" value="1"/>
</dbReference>
<evidence type="ECO:0000256" key="6">
    <source>
        <dbReference type="ARBA" id="ARBA00023163"/>
    </source>
</evidence>
<protein>
    <recommendedName>
        <fullName evidence="2 9">Transcription elongation factor GreA</fullName>
    </recommendedName>
    <alternativeName>
        <fullName evidence="8 9">Transcript cleavage factor GreA</fullName>
    </alternativeName>
</protein>
<comment type="function">
    <text evidence="7 9 10">Necessary for efficient RNA polymerase transcription elongation past template-encoded arresting sites. The arresting sites in DNA have the property of trapping a certain fraction of elongating RNA polymerases that pass through, resulting in locked ternary complexes. Cleavage of the nascent transcript by cleavage factors such as GreA or GreB allows the resumption of elongation from the new 3'terminus. GreA releases sequences of 2 to 3 nucleotides.</text>
</comment>
<dbReference type="NCBIfam" id="NF001263">
    <property type="entry name" value="PRK00226.1-4"/>
    <property type="match status" value="1"/>
</dbReference>
<evidence type="ECO:0000313" key="15">
    <source>
        <dbReference type="Proteomes" id="UP000176244"/>
    </source>
</evidence>
<dbReference type="Pfam" id="PF03449">
    <property type="entry name" value="GreA_GreB_N"/>
    <property type="match status" value="1"/>
</dbReference>
<evidence type="ECO:0000313" key="14">
    <source>
        <dbReference type="EMBL" id="TYC83971.1"/>
    </source>
</evidence>
<dbReference type="PANTHER" id="PTHR30437:SF4">
    <property type="entry name" value="TRANSCRIPTION ELONGATION FACTOR GREA"/>
    <property type="match status" value="1"/>
</dbReference>
<dbReference type="AlphaFoldDB" id="A0A1F2PDG2"/>
<dbReference type="GO" id="GO:0006354">
    <property type="term" value="P:DNA-templated transcription elongation"/>
    <property type="evidence" value="ECO:0007669"/>
    <property type="project" value="TreeGrafter"/>
</dbReference>
<evidence type="ECO:0000259" key="12">
    <source>
        <dbReference type="Pfam" id="PF03449"/>
    </source>
</evidence>
<dbReference type="HAMAP" id="MF_00105">
    <property type="entry name" value="GreA_GreB"/>
    <property type="match status" value="1"/>
</dbReference>
<evidence type="ECO:0000256" key="8">
    <source>
        <dbReference type="ARBA" id="ARBA00030776"/>
    </source>
</evidence>
<keyword evidence="6 9" id="KW-0804">Transcription</keyword>
<keyword evidence="3 9" id="KW-0805">Transcription regulation</keyword>
<dbReference type="OrthoDB" id="9808774at2"/>
<dbReference type="GO" id="GO:0032784">
    <property type="term" value="P:regulation of DNA-templated transcription elongation"/>
    <property type="evidence" value="ECO:0007669"/>
    <property type="project" value="UniProtKB-UniRule"/>
</dbReference>
<dbReference type="InterPro" id="IPR028624">
    <property type="entry name" value="Tscrpt_elong_fac_GreA/B"/>
</dbReference>
<keyword evidence="4" id="KW-0175">Coiled coil</keyword>
<dbReference type="EMBL" id="VSLA01000028">
    <property type="protein sequence ID" value="TYC83971.1"/>
    <property type="molecule type" value="Genomic_DNA"/>
</dbReference>
<dbReference type="InterPro" id="IPR006359">
    <property type="entry name" value="Tscrpt_elong_fac_GreA"/>
</dbReference>
<accession>A0A1F2PDG2</accession>
<evidence type="ECO:0000259" key="11">
    <source>
        <dbReference type="Pfam" id="PF01272"/>
    </source>
</evidence>
<sequence length="160" mass="17811">MSMNAKELVITEDGFNNIKKELEYLKTVKRHEVADRIKTAREFGDLSENAEYDEAKNEQGFVEGRISELEHKLKIAVVIDDKDIHTEDVGVGSIVKIKNPLLDFVAEYKIVGSAESDPKNNRISNESPIGSALLGAKVGDTVKVQIPDGEAAYQILEIRR</sequence>
<evidence type="ECO:0000256" key="1">
    <source>
        <dbReference type="ARBA" id="ARBA00008213"/>
    </source>
</evidence>
<dbReference type="Pfam" id="PF01272">
    <property type="entry name" value="GreA_GreB"/>
    <property type="match status" value="1"/>
</dbReference>
<organism evidence="13 15">
    <name type="scientific">Acetobacterium wieringae</name>
    <dbReference type="NCBI Taxonomy" id="52694"/>
    <lineage>
        <taxon>Bacteria</taxon>
        <taxon>Bacillati</taxon>
        <taxon>Bacillota</taxon>
        <taxon>Clostridia</taxon>
        <taxon>Eubacteriales</taxon>
        <taxon>Eubacteriaceae</taxon>
        <taxon>Acetobacterium</taxon>
    </lineage>
</organism>
<evidence type="ECO:0000256" key="4">
    <source>
        <dbReference type="ARBA" id="ARBA00023054"/>
    </source>
</evidence>
<feature type="domain" description="Transcription elongation factor GreA/GreB C-terminal" evidence="11">
    <location>
        <begin position="87"/>
        <end position="159"/>
    </location>
</feature>
<evidence type="ECO:0000313" key="13">
    <source>
        <dbReference type="EMBL" id="OFV69075.1"/>
    </source>
</evidence>
<dbReference type="SUPFAM" id="SSF46557">
    <property type="entry name" value="GreA transcript cleavage protein, N-terminal domain"/>
    <property type="match status" value="1"/>
</dbReference>
<dbReference type="GO" id="GO:0003746">
    <property type="term" value="F:translation elongation factor activity"/>
    <property type="evidence" value="ECO:0007669"/>
    <property type="project" value="UniProtKB-KW"/>
</dbReference>
<dbReference type="GO" id="GO:0070063">
    <property type="term" value="F:RNA polymerase binding"/>
    <property type="evidence" value="ECO:0007669"/>
    <property type="project" value="InterPro"/>
</dbReference>
<dbReference type="FunFam" id="3.10.50.30:FF:000001">
    <property type="entry name" value="Transcription elongation factor GreA"/>
    <property type="match status" value="1"/>
</dbReference>